<evidence type="ECO:0000313" key="1">
    <source>
        <dbReference type="EMBL" id="PSL45308.1"/>
    </source>
</evidence>
<reference evidence="1 2" key="1">
    <citation type="submission" date="2018-03" db="EMBL/GenBank/DDBJ databases">
        <title>Genomic Encyclopedia of Archaeal and Bacterial Type Strains, Phase II (KMG-II): from individual species to whole genera.</title>
        <authorList>
            <person name="Goeker M."/>
        </authorList>
    </citation>
    <scope>NUCLEOTIDE SEQUENCE [LARGE SCALE GENOMIC DNA]</scope>
    <source>
        <strain evidence="1 2">DSM 24859</strain>
    </source>
</reference>
<protein>
    <submittedName>
        <fullName evidence="1">Uncharacterized protein</fullName>
    </submittedName>
</protein>
<comment type="caution">
    <text evidence="1">The sequence shown here is derived from an EMBL/GenBank/DDBJ whole genome shotgun (WGS) entry which is preliminary data.</text>
</comment>
<dbReference type="RefSeq" id="WP_245898844.1">
    <property type="nucleotide sequence ID" value="NZ_PYAW01000004.1"/>
</dbReference>
<name>A0A2P8HGH7_CHINA</name>
<evidence type="ECO:0000313" key="2">
    <source>
        <dbReference type="Proteomes" id="UP000240971"/>
    </source>
</evidence>
<proteinExistence type="predicted"/>
<gene>
    <name evidence="1" type="ORF">CLV51_10410</name>
</gene>
<accession>A0A2P8HGH7</accession>
<dbReference type="EMBL" id="PYAW01000004">
    <property type="protein sequence ID" value="PSL45308.1"/>
    <property type="molecule type" value="Genomic_DNA"/>
</dbReference>
<keyword evidence="2" id="KW-1185">Reference proteome</keyword>
<organism evidence="1 2">
    <name type="scientific">Chitinophaga niastensis</name>
    <dbReference type="NCBI Taxonomy" id="536980"/>
    <lineage>
        <taxon>Bacteria</taxon>
        <taxon>Pseudomonadati</taxon>
        <taxon>Bacteroidota</taxon>
        <taxon>Chitinophagia</taxon>
        <taxon>Chitinophagales</taxon>
        <taxon>Chitinophagaceae</taxon>
        <taxon>Chitinophaga</taxon>
    </lineage>
</organism>
<dbReference type="AlphaFoldDB" id="A0A2P8HGH7"/>
<sequence length="43" mass="4745">MLRLAYFPPQVKVQIGPVAAAPGKQSFLVTFEDFKVVPVVVEK</sequence>
<dbReference type="Proteomes" id="UP000240971">
    <property type="component" value="Unassembled WGS sequence"/>
</dbReference>